<organism evidence="10 11">
    <name type="scientific">Pseudozyma hubeiensis (strain SY62)</name>
    <name type="common">Yeast</name>
    <dbReference type="NCBI Taxonomy" id="1305764"/>
    <lineage>
        <taxon>Eukaryota</taxon>
        <taxon>Fungi</taxon>
        <taxon>Dikarya</taxon>
        <taxon>Basidiomycota</taxon>
        <taxon>Ustilaginomycotina</taxon>
        <taxon>Ustilaginomycetes</taxon>
        <taxon>Ustilaginales</taxon>
        <taxon>Ustilaginaceae</taxon>
        <taxon>Pseudozyma</taxon>
    </lineage>
</organism>
<feature type="compositionally biased region" description="Basic and acidic residues" evidence="6">
    <location>
        <begin position="1691"/>
        <end position="1700"/>
    </location>
</feature>
<dbReference type="HOGENOM" id="CLU_000511_4_0_1"/>
<evidence type="ECO:0000313" key="11">
    <source>
        <dbReference type="Proteomes" id="UP000014071"/>
    </source>
</evidence>
<keyword evidence="5" id="KW-0175">Coiled coil</keyword>
<dbReference type="RefSeq" id="XP_012188155.1">
    <property type="nucleotide sequence ID" value="XM_012332765.1"/>
</dbReference>
<dbReference type="InterPro" id="IPR032302">
    <property type="entry name" value="THOC2_N"/>
</dbReference>
<evidence type="ECO:0000256" key="6">
    <source>
        <dbReference type="SAM" id="MobiDB-lite"/>
    </source>
</evidence>
<feature type="compositionally biased region" description="Low complexity" evidence="6">
    <location>
        <begin position="1681"/>
        <end position="1690"/>
    </location>
</feature>
<comment type="subcellular location">
    <subcellularLocation>
        <location evidence="1">Nucleus</location>
    </subcellularLocation>
</comment>
<evidence type="ECO:0000313" key="10">
    <source>
        <dbReference type="EMBL" id="GAC94568.1"/>
    </source>
</evidence>
<dbReference type="Pfam" id="PF16134">
    <property type="entry name" value="THOC2_N"/>
    <property type="match status" value="1"/>
</dbReference>
<dbReference type="GeneID" id="24107434"/>
<keyword evidence="11" id="KW-1185">Reference proteome</keyword>
<feature type="compositionally biased region" description="Basic and acidic residues" evidence="6">
    <location>
        <begin position="1848"/>
        <end position="1865"/>
    </location>
</feature>
<dbReference type="GO" id="GO:0000445">
    <property type="term" value="C:THO complex part of transcription export complex"/>
    <property type="evidence" value="ECO:0007669"/>
    <property type="project" value="TreeGrafter"/>
</dbReference>
<feature type="domain" description="THO complex subunitTHOC2 N-terminal" evidence="8">
    <location>
        <begin position="736"/>
        <end position="811"/>
    </location>
</feature>
<keyword evidence="4" id="KW-0539">Nucleus</keyword>
<evidence type="ECO:0000259" key="9">
    <source>
        <dbReference type="Pfam" id="PF16134"/>
    </source>
</evidence>
<evidence type="ECO:0000259" key="8">
    <source>
        <dbReference type="Pfam" id="PF11732"/>
    </source>
</evidence>
<feature type="domain" description="THO complex subunitTHOC2 C-terminal" evidence="7">
    <location>
        <begin position="1133"/>
        <end position="1424"/>
    </location>
</feature>
<feature type="compositionally biased region" description="Low complexity" evidence="6">
    <location>
        <begin position="1576"/>
        <end position="1586"/>
    </location>
</feature>
<proteinExistence type="inferred from homology"/>
<feature type="compositionally biased region" description="Basic and acidic residues" evidence="6">
    <location>
        <begin position="1475"/>
        <end position="1489"/>
    </location>
</feature>
<evidence type="ECO:0000256" key="3">
    <source>
        <dbReference type="ARBA" id="ARBA00019596"/>
    </source>
</evidence>
<feature type="region of interest" description="Disordered" evidence="6">
    <location>
        <begin position="1023"/>
        <end position="1110"/>
    </location>
</feature>
<feature type="region of interest" description="Disordered" evidence="6">
    <location>
        <begin position="1435"/>
        <end position="2003"/>
    </location>
</feature>
<feature type="compositionally biased region" description="Polar residues" evidence="6">
    <location>
        <begin position="1491"/>
        <end position="1512"/>
    </location>
</feature>
<dbReference type="InterPro" id="IPR040007">
    <property type="entry name" value="Tho2"/>
</dbReference>
<dbReference type="PANTHER" id="PTHR21597">
    <property type="entry name" value="THO2 PROTEIN"/>
    <property type="match status" value="1"/>
</dbReference>
<feature type="compositionally biased region" description="Low complexity" evidence="6">
    <location>
        <begin position="1609"/>
        <end position="1620"/>
    </location>
</feature>
<feature type="region of interest" description="Disordered" evidence="6">
    <location>
        <begin position="431"/>
        <end position="452"/>
    </location>
</feature>
<dbReference type="PANTHER" id="PTHR21597:SF0">
    <property type="entry name" value="THO COMPLEX SUBUNIT 2"/>
    <property type="match status" value="1"/>
</dbReference>
<dbReference type="eggNOG" id="KOG1874">
    <property type="taxonomic scope" value="Eukaryota"/>
</dbReference>
<feature type="compositionally biased region" description="Low complexity" evidence="6">
    <location>
        <begin position="1086"/>
        <end position="1098"/>
    </location>
</feature>
<evidence type="ECO:0000259" key="7">
    <source>
        <dbReference type="Pfam" id="PF11262"/>
    </source>
</evidence>
<dbReference type="GO" id="GO:0003729">
    <property type="term" value="F:mRNA binding"/>
    <property type="evidence" value="ECO:0007669"/>
    <property type="project" value="TreeGrafter"/>
</dbReference>
<dbReference type="STRING" id="1305764.R9P054"/>
<comment type="similarity">
    <text evidence="2">Belongs to the THOC2 family.</text>
</comment>
<dbReference type="EMBL" id="DF238785">
    <property type="protein sequence ID" value="GAC94568.1"/>
    <property type="molecule type" value="Genomic_DNA"/>
</dbReference>
<gene>
    <name evidence="10" type="ORF">PHSY_002141</name>
</gene>
<reference evidence="11" key="1">
    <citation type="journal article" date="2013" name="Genome Announc.">
        <title>Draft genome sequence of the basidiomycetous yeast-like fungus Pseudozyma hubeiensis SY62, which produces an abundant amount of the biosurfactant mannosylerythritol lipids.</title>
        <authorList>
            <person name="Konishi M."/>
            <person name="Hatada Y."/>
            <person name="Horiuchi J."/>
        </authorList>
    </citation>
    <scope>NUCLEOTIDE SEQUENCE [LARGE SCALE GENOMIC DNA]</scope>
    <source>
        <strain evidence="11">SY62</strain>
    </source>
</reference>
<dbReference type="GO" id="GO:0006397">
    <property type="term" value="P:mRNA processing"/>
    <property type="evidence" value="ECO:0007669"/>
    <property type="project" value="InterPro"/>
</dbReference>
<feature type="compositionally biased region" description="Low complexity" evidence="6">
    <location>
        <begin position="1460"/>
        <end position="1472"/>
    </location>
</feature>
<feature type="compositionally biased region" description="Basic and acidic residues" evidence="6">
    <location>
        <begin position="1983"/>
        <end position="1994"/>
    </location>
</feature>
<dbReference type="OrthoDB" id="29024at2759"/>
<feature type="compositionally biased region" description="Basic and acidic residues" evidence="6">
    <location>
        <begin position="1937"/>
        <end position="1948"/>
    </location>
</feature>
<feature type="compositionally biased region" description="Low complexity" evidence="6">
    <location>
        <begin position="1906"/>
        <end position="1918"/>
    </location>
</feature>
<dbReference type="Pfam" id="PF11732">
    <property type="entry name" value="Thoc2"/>
    <property type="match status" value="1"/>
</dbReference>
<dbReference type="Proteomes" id="UP000014071">
    <property type="component" value="Unassembled WGS sequence"/>
</dbReference>
<dbReference type="InterPro" id="IPR021418">
    <property type="entry name" value="THO_THOC2_C"/>
</dbReference>
<evidence type="ECO:0000256" key="5">
    <source>
        <dbReference type="SAM" id="Coils"/>
    </source>
</evidence>
<feature type="compositionally biased region" description="Basic and acidic residues" evidence="6">
    <location>
        <begin position="1587"/>
        <end position="1601"/>
    </location>
</feature>
<dbReference type="Pfam" id="PF11262">
    <property type="entry name" value="Tho2"/>
    <property type="match status" value="1"/>
</dbReference>
<feature type="domain" description="THO complex subunit 2 N-terminal" evidence="9">
    <location>
        <begin position="16"/>
        <end position="734"/>
    </location>
</feature>
<dbReference type="GO" id="GO:0006406">
    <property type="term" value="P:mRNA export from nucleus"/>
    <property type="evidence" value="ECO:0007669"/>
    <property type="project" value="InterPro"/>
</dbReference>
<feature type="coiled-coil region" evidence="5">
    <location>
        <begin position="1154"/>
        <end position="1208"/>
    </location>
</feature>
<evidence type="ECO:0000256" key="4">
    <source>
        <dbReference type="ARBA" id="ARBA00023242"/>
    </source>
</evidence>
<feature type="compositionally biased region" description="Basic and acidic residues" evidence="6">
    <location>
        <begin position="1710"/>
        <end position="1816"/>
    </location>
</feature>
<feature type="compositionally biased region" description="Basic and acidic residues" evidence="6">
    <location>
        <begin position="1027"/>
        <end position="1040"/>
    </location>
</feature>
<dbReference type="InterPro" id="IPR021726">
    <property type="entry name" value="THO_THOC2_N"/>
</dbReference>
<feature type="compositionally biased region" description="Basic and acidic residues" evidence="6">
    <location>
        <begin position="1640"/>
        <end position="1654"/>
    </location>
</feature>
<evidence type="ECO:0000256" key="2">
    <source>
        <dbReference type="ARBA" id="ARBA00007857"/>
    </source>
</evidence>
<protein>
    <recommendedName>
        <fullName evidence="3">THO complex subunit 2</fullName>
    </recommendedName>
</protein>
<accession>R9P054</accession>
<evidence type="ECO:0000256" key="1">
    <source>
        <dbReference type="ARBA" id="ARBA00004123"/>
    </source>
</evidence>
<sequence>MSDARDSNLNAFVVQCIVNWDLDGASQLKTSLKRAIADAGGDPDTSHLSELLTAALRFYCLSSRTVEDFASKLFDQPNDDHYDEQARTLLADYLLDSIWSIDLELESRNDLVSSQSQDLQASSIGLEPDHQITAIAARQRLGTFVNYLVSASIVNQDEVAARLEQGLLALIGLIPNEAYFNKRSVQIRTARLFKQQKFNLLREENEGYTALVTEIVTNLGPAIAPARCRQQGGLGSIDSPTIFCGDSVTVVEQESPNARNRRAARVMNNIQALIGYFDLDANRVLDVILDLFAAEVMRHYPFFLALLAESPWANAASPSSIPSSTSDDGPENIFGGVDLKLSSDSGDRICAQLLGFKFAHYCHPDTKEITPDEIYFLAALLIKYGIVRLADLYPHLSPNEQEMNKLHAKHRQAMAAKVSSARANALSMAAPLTDDADPSNTRKDSAKAAAEAAPKEPPYQIVGLLRAFLALGDLRHALFILTRYPWLCSAFDEIADPFIRLLNVIVQPAYDEISYSRMNPLLASATVATPRPRWDTKQQQAVLPIVKSLILTRKVPEPVPSLNCQQVFFYPHWANALPSCRSLDDVVRVFLPLLKVLGVSLWRDAALLQKACRLTKVGFRLANAAATANASAADDDFDDFDEPRQNDESQVWYDVLRYHLLPALSLSPSNSGIVDEIWMLVRILPYQKRFSLYGQWKNDLYQLPELRAAQASTEKEAKGILKRISKDNIKQSGRNLAKASHSNPTVFFTVALNQVQAYDNLIQPLVESAKYLSQFEYDIFSFNLVDALSNPEKERTKQDGTNISLWLKSLAAFCGTLFRRYAMMDCTPVLQYLVNQLKANNSKDLVIMSELITKMSGIEPLANLADAQIAALTGGRHLHMEAMMAANALTGSKERLAYRRSGQRLLSALVESKLSVPLLILVAQQRQACIHLVPESEAHLKYLGNLYDSCQEVLLQYVEFLFNHLETADYASLVPSLQQLCVRFGIEPAMAFYIARPKLVHSMKQVEAAEAAERLRAELTASRAKAKAAEDDKAASDEARQGAPKGMEGSAVATDAKKDSDVEMEDAETSKTEAQESAISDVSDKNAGAPATNGATTGEQRKTLSPTPDPWHRGLLGAIAAAKDMLPTPAHSSLGVHFYVSFWQLSLADINVPIERYQQEVKRLNALIRETNAEEQRKRLQDTISQLNAEMKDQMKSHEVTRKRLMAEKDHWFGDGADRGAIVSHLIQYCLFPRALLSPTDAILAGKFIRTAHNLGTRNFSSLTAYDKIFVDHIAAVIFSCTENEARNYSRFLYTVLSDISPWHRQAETYAKEAIGQKLPGFQMRWQDRHGGEDIPPADLLSWEQFRSIFCKWQDCLQRAFASCLSSREYMRIRNAIIVMTRISPFYPLIEVHGVEISALVGTLAANEQRGDLKILAQGLLATLKARKKSWIPLHQARTVPQPPKSTDAKAPAQSEKATEAATPSPTSRASSQKPTEKSKAEAPSDGKESGSAQAKSSTQPKKQAAPQTNGPNAVKASEKAVTTLPAGTRVSAASTVASGRGVTATKVPPSANLPTRPALATQKSAPTEPRDRRSAAPSSSTSSQPRRGEERTGVKADDASGRAGAGGRAQAAPPSGPRGDLPRDSGLPSRPGREPAPANDRKSASNGGADRRAPAQISRDSVEKPSDRTAGTMTPPAGPASNSSAQAARSRADRERGERSSSTTVAANGKDKDARERDRDRDRDRNDRQSDRDKARLTEREREREREKDRDRRDRDRSVRDRDRERERDRDREKDKERDREREREKELRDRDRARERDRGSNNRDRDRDREERKRGGGSAQASRNGTPVREVAEGARGSGSTTPIAPRRDREQAQQQQQRDRESVAATPTSIRSTPGVGGGGGDEINIRGGAEQQRKRTLVDRLGGSSSAASSGDASPVGRTAADSDAAALWESADSSKRIKIDRNQKYAAAGPPVPSSIPEGPRSDKRHQSSSRNSFGGGGRRDGGRDQRRDRSARRAGNA</sequence>
<name>R9P054_PSEHS</name>